<dbReference type="PROSITE" id="PS50943">
    <property type="entry name" value="HTH_CROC1"/>
    <property type="match status" value="1"/>
</dbReference>
<evidence type="ECO:0000313" key="3">
    <source>
        <dbReference type="Proteomes" id="UP001165378"/>
    </source>
</evidence>
<dbReference type="Gene3D" id="1.10.260.40">
    <property type="entry name" value="lambda repressor-like DNA-binding domains"/>
    <property type="match status" value="1"/>
</dbReference>
<dbReference type="Pfam" id="PF19054">
    <property type="entry name" value="DUF5753"/>
    <property type="match status" value="1"/>
</dbReference>
<dbReference type="SMART" id="SM00530">
    <property type="entry name" value="HTH_XRE"/>
    <property type="match status" value="1"/>
</dbReference>
<dbReference type="InterPro" id="IPR043917">
    <property type="entry name" value="DUF5753"/>
</dbReference>
<keyword evidence="3" id="KW-1185">Reference proteome</keyword>
<sequence>MPESPDPLVAWRRLRIELRRLREHKGDTQQQVADAMDWSLSKLIRIETGRIRISTNDLRVLTSYYGVEGDAREELIELSRDSRRQPWWEPFREYISPEYATFVACETDASEIRNFEPNVVPGLLQTPAYVAAVMGNAPQDRFVAQKKAELRLRRQQLLERHDMPKVRFIIDESVVRRVAGGRDVMREQLRHLRAMAGHPDVTLLVAPFAIGLYRLHRRGYVVFRFADESPMILYLAGGEGEMLTSDVRDERPVIYLEAFDELAGKLSEEESLKIIDDALQQLG</sequence>
<protein>
    <submittedName>
        <fullName evidence="2">Helix-turn-helix domain-containing protein</fullName>
    </submittedName>
</protein>
<dbReference type="SUPFAM" id="SSF47413">
    <property type="entry name" value="lambda repressor-like DNA-binding domains"/>
    <property type="match status" value="1"/>
</dbReference>
<evidence type="ECO:0000313" key="2">
    <source>
        <dbReference type="EMBL" id="MCF2526557.1"/>
    </source>
</evidence>
<dbReference type="InterPro" id="IPR001387">
    <property type="entry name" value="Cro/C1-type_HTH"/>
</dbReference>
<dbReference type="AlphaFoldDB" id="A0AA41PY17"/>
<dbReference type="Proteomes" id="UP001165378">
    <property type="component" value="Unassembled WGS sequence"/>
</dbReference>
<proteinExistence type="predicted"/>
<dbReference type="GO" id="GO:0003677">
    <property type="term" value="F:DNA binding"/>
    <property type="evidence" value="ECO:0007669"/>
    <property type="project" value="InterPro"/>
</dbReference>
<accession>A0AA41PY17</accession>
<name>A0AA41PY17_9ACTN</name>
<dbReference type="Pfam" id="PF13560">
    <property type="entry name" value="HTH_31"/>
    <property type="match status" value="1"/>
</dbReference>
<dbReference type="CDD" id="cd00093">
    <property type="entry name" value="HTH_XRE"/>
    <property type="match status" value="1"/>
</dbReference>
<comment type="caution">
    <text evidence="2">The sequence shown here is derived from an EMBL/GenBank/DDBJ whole genome shotgun (WGS) entry which is preliminary data.</text>
</comment>
<dbReference type="EMBL" id="JAKFHA010000002">
    <property type="protein sequence ID" value="MCF2526557.1"/>
    <property type="molecule type" value="Genomic_DNA"/>
</dbReference>
<gene>
    <name evidence="2" type="ORF">LZ495_04880</name>
</gene>
<feature type="domain" description="HTH cro/C1-type" evidence="1">
    <location>
        <begin position="18"/>
        <end position="72"/>
    </location>
</feature>
<dbReference type="InterPro" id="IPR010982">
    <property type="entry name" value="Lambda_DNA-bd_dom_sf"/>
</dbReference>
<reference evidence="2" key="1">
    <citation type="submission" date="2022-01" db="EMBL/GenBank/DDBJ databases">
        <title>Genome-Based Taxonomic Classification of the Phylum Actinobacteria.</title>
        <authorList>
            <person name="Gao Y."/>
        </authorList>
    </citation>
    <scope>NUCLEOTIDE SEQUENCE</scope>
    <source>
        <strain evidence="2">KLBMP 8922</strain>
    </source>
</reference>
<dbReference type="RefSeq" id="WP_235050665.1">
    <property type="nucleotide sequence ID" value="NZ_JAKFHA010000002.1"/>
</dbReference>
<evidence type="ECO:0000259" key="1">
    <source>
        <dbReference type="PROSITE" id="PS50943"/>
    </source>
</evidence>
<organism evidence="2 3">
    <name type="scientific">Yinghuangia soli</name>
    <dbReference type="NCBI Taxonomy" id="2908204"/>
    <lineage>
        <taxon>Bacteria</taxon>
        <taxon>Bacillati</taxon>
        <taxon>Actinomycetota</taxon>
        <taxon>Actinomycetes</taxon>
        <taxon>Kitasatosporales</taxon>
        <taxon>Streptomycetaceae</taxon>
        <taxon>Yinghuangia</taxon>
    </lineage>
</organism>